<dbReference type="Pfam" id="PF04844">
    <property type="entry name" value="Ovate"/>
    <property type="match status" value="1"/>
</dbReference>
<dbReference type="InterPro" id="IPR006458">
    <property type="entry name" value="Ovate_C"/>
</dbReference>
<evidence type="ECO:0000313" key="9">
    <source>
        <dbReference type="EMBL" id="KAK4337719.1"/>
    </source>
</evidence>
<keyword evidence="5 6" id="KW-0539">Nucleus</keyword>
<dbReference type="PROSITE" id="PS51754">
    <property type="entry name" value="OVATE"/>
    <property type="match status" value="1"/>
</dbReference>
<dbReference type="GO" id="GO:0045892">
    <property type="term" value="P:negative regulation of DNA-templated transcription"/>
    <property type="evidence" value="ECO:0007669"/>
    <property type="project" value="UniProtKB-UniRule"/>
</dbReference>
<dbReference type="PANTHER" id="PTHR33057">
    <property type="entry name" value="TRANSCRIPTION REPRESSOR OFP7-RELATED"/>
    <property type="match status" value="1"/>
</dbReference>
<dbReference type="EMBL" id="JAVYJV010000024">
    <property type="protein sequence ID" value="KAK4337719.1"/>
    <property type="molecule type" value="Genomic_DNA"/>
</dbReference>
<comment type="caution">
    <text evidence="9">The sequence shown here is derived from an EMBL/GenBank/DDBJ whole genome shotgun (WGS) entry which is preliminary data.</text>
</comment>
<evidence type="ECO:0000256" key="4">
    <source>
        <dbReference type="ARBA" id="ARBA00023163"/>
    </source>
</evidence>
<feature type="region of interest" description="Disordered" evidence="7">
    <location>
        <begin position="255"/>
        <end position="277"/>
    </location>
</feature>
<evidence type="ECO:0000256" key="6">
    <source>
        <dbReference type="RuleBase" id="RU367028"/>
    </source>
</evidence>
<keyword evidence="10" id="KW-1185">Reference proteome</keyword>
<keyword evidence="2 6" id="KW-0678">Repressor</keyword>
<keyword evidence="3 6" id="KW-0805">Transcription regulation</keyword>
<evidence type="ECO:0000256" key="7">
    <source>
        <dbReference type="SAM" id="MobiDB-lite"/>
    </source>
</evidence>
<proteinExistence type="predicted"/>
<keyword evidence="4 6" id="KW-0804">Transcription</keyword>
<feature type="domain" description="OVATE" evidence="8">
    <location>
        <begin position="180"/>
        <end position="239"/>
    </location>
</feature>
<evidence type="ECO:0000313" key="10">
    <source>
        <dbReference type="Proteomes" id="UP001291623"/>
    </source>
</evidence>
<sequence length="277" mass="31052">MGKKMNFGSWQWPSCAHPKTLSFRANDNNNIFKTIHSIFLDPSTDHHHDGVLEIETTPESWFTNSSESASFSTESDELLPTGEPLEMIIKGVRSERLFFEPNCTSSLILDKTARCTKLPLCAGSEERPDHKGLLYATLPCISALILDEQQKESSENQEPKKLQDDDDGDQELPFKESVALAMESEDPYLDFKKSMEEMVETHEIKDWESLQELLGWYLKMNGKINHGFIIGAFVDLLIEFSPPTSDSITCYFSAPSSPMSSVGNKEQEKGSSTSPLG</sequence>
<dbReference type="InterPro" id="IPR038933">
    <property type="entry name" value="Ovate"/>
</dbReference>
<evidence type="ECO:0000256" key="3">
    <source>
        <dbReference type="ARBA" id="ARBA00023015"/>
    </source>
</evidence>
<evidence type="ECO:0000256" key="5">
    <source>
        <dbReference type="ARBA" id="ARBA00023242"/>
    </source>
</evidence>
<feature type="compositionally biased region" description="Basic and acidic residues" evidence="7">
    <location>
        <begin position="149"/>
        <end position="163"/>
    </location>
</feature>
<organism evidence="9 10">
    <name type="scientific">Anisodus tanguticus</name>
    <dbReference type="NCBI Taxonomy" id="243964"/>
    <lineage>
        <taxon>Eukaryota</taxon>
        <taxon>Viridiplantae</taxon>
        <taxon>Streptophyta</taxon>
        <taxon>Embryophyta</taxon>
        <taxon>Tracheophyta</taxon>
        <taxon>Spermatophyta</taxon>
        <taxon>Magnoliopsida</taxon>
        <taxon>eudicotyledons</taxon>
        <taxon>Gunneridae</taxon>
        <taxon>Pentapetalae</taxon>
        <taxon>asterids</taxon>
        <taxon>lamiids</taxon>
        <taxon>Solanales</taxon>
        <taxon>Solanaceae</taxon>
        <taxon>Solanoideae</taxon>
        <taxon>Hyoscyameae</taxon>
        <taxon>Anisodus</taxon>
    </lineage>
</organism>
<evidence type="ECO:0000256" key="1">
    <source>
        <dbReference type="ARBA" id="ARBA00004123"/>
    </source>
</evidence>
<comment type="subcellular location">
    <subcellularLocation>
        <location evidence="1 6">Nucleus</location>
    </subcellularLocation>
</comment>
<dbReference type="PANTHER" id="PTHR33057:SF26">
    <property type="entry name" value="TRANSCRIPTION REPRESSOR OFP13"/>
    <property type="match status" value="1"/>
</dbReference>
<gene>
    <name evidence="9" type="ORF">RND71_042206</name>
</gene>
<protein>
    <recommendedName>
        <fullName evidence="6">Transcription repressor</fullName>
    </recommendedName>
    <alternativeName>
        <fullName evidence="6">Ovate family protein</fullName>
    </alternativeName>
</protein>
<dbReference type="GO" id="GO:0005634">
    <property type="term" value="C:nucleus"/>
    <property type="evidence" value="ECO:0007669"/>
    <property type="project" value="UniProtKB-SubCell"/>
</dbReference>
<evidence type="ECO:0000256" key="2">
    <source>
        <dbReference type="ARBA" id="ARBA00022491"/>
    </source>
</evidence>
<dbReference type="NCBIfam" id="TIGR01568">
    <property type="entry name" value="A_thal_3678"/>
    <property type="match status" value="1"/>
</dbReference>
<name>A0AAE1UUK9_9SOLA</name>
<comment type="function">
    <text evidence="6">Transcriptional repressor that regulates multiple aspects of plant growth and development.</text>
</comment>
<feature type="region of interest" description="Disordered" evidence="7">
    <location>
        <begin position="149"/>
        <end position="170"/>
    </location>
</feature>
<reference evidence="9" key="1">
    <citation type="submission" date="2023-12" db="EMBL/GenBank/DDBJ databases">
        <title>Genome assembly of Anisodus tanguticus.</title>
        <authorList>
            <person name="Wang Y.-J."/>
        </authorList>
    </citation>
    <scope>NUCLEOTIDE SEQUENCE</scope>
    <source>
        <strain evidence="9">KB-2021</strain>
        <tissue evidence="9">Leaf</tissue>
    </source>
</reference>
<dbReference type="AlphaFoldDB" id="A0AAE1UUK9"/>
<dbReference type="Proteomes" id="UP001291623">
    <property type="component" value="Unassembled WGS sequence"/>
</dbReference>
<accession>A0AAE1UUK9</accession>
<evidence type="ECO:0000259" key="8">
    <source>
        <dbReference type="PROSITE" id="PS51754"/>
    </source>
</evidence>